<dbReference type="Pfam" id="PF13499">
    <property type="entry name" value="EF-hand_7"/>
    <property type="match status" value="1"/>
</dbReference>
<dbReference type="STRING" id="51511.ENSCSAVP00000010334"/>
<evidence type="ECO:0000256" key="2">
    <source>
        <dbReference type="SAM" id="MobiDB-lite"/>
    </source>
</evidence>
<keyword evidence="5" id="KW-1185">Reference proteome</keyword>
<dbReference type="InterPro" id="IPR002048">
    <property type="entry name" value="EF_hand_dom"/>
</dbReference>
<dbReference type="SMART" id="SM00054">
    <property type="entry name" value="EFh"/>
    <property type="match status" value="2"/>
</dbReference>
<dbReference type="eggNOG" id="KOG0027">
    <property type="taxonomic scope" value="Eukaryota"/>
</dbReference>
<dbReference type="PANTHER" id="PTHR47500">
    <property type="entry name" value="EF-HAND CALCIUM-BINDING DOMAIN-CONTAINING PROTEIN"/>
    <property type="match status" value="1"/>
</dbReference>
<dbReference type="InterPro" id="IPR001751">
    <property type="entry name" value="S100/CaBP7/8-like_CS"/>
</dbReference>
<dbReference type="PROSITE" id="PS50222">
    <property type="entry name" value="EF_HAND_2"/>
    <property type="match status" value="2"/>
</dbReference>
<dbReference type="AlphaFoldDB" id="H2YYC3"/>
<dbReference type="Proteomes" id="UP000007875">
    <property type="component" value="Unassembled WGS sequence"/>
</dbReference>
<dbReference type="InterPro" id="IPR043520">
    <property type="entry name" value="SPT21"/>
</dbReference>
<evidence type="ECO:0000256" key="1">
    <source>
        <dbReference type="ARBA" id="ARBA00022837"/>
    </source>
</evidence>
<name>H2YYC3_CIOSA</name>
<dbReference type="SUPFAM" id="SSF47473">
    <property type="entry name" value="EF-hand"/>
    <property type="match status" value="1"/>
</dbReference>
<accession>H2YYC3</accession>
<evidence type="ECO:0000313" key="5">
    <source>
        <dbReference type="Proteomes" id="UP000007875"/>
    </source>
</evidence>
<feature type="region of interest" description="Disordered" evidence="2">
    <location>
        <begin position="1"/>
        <end position="57"/>
    </location>
</feature>
<sequence length="253" mass="28885">MDFTPGKTKTRKQSSVCKNHTVDVSPSSSPVPTNNVKFPQIPNNDNNGTTKPDMKVDPTRLSSASKLLTRKQQFAFYEAFEFFDHRRNGRISCDEFVETLRRVGVPVNKEVVYDLIVAQDENGNGEMDFEEYLNFMTNEDIFMSLIGGNQEPGKPDDKNVLMYQVMSKFIKRSVLAESQRAEIVGYYTRKLRKVAKKHILMHAAHVVHHYANGARSLGLTEKEIFNQIETIKQLAQNEGDDKKRNSPYAHPIQ</sequence>
<dbReference type="Gene3D" id="1.10.238.10">
    <property type="entry name" value="EF-hand"/>
    <property type="match status" value="1"/>
</dbReference>
<dbReference type="GO" id="GO:0005509">
    <property type="term" value="F:calcium ion binding"/>
    <property type="evidence" value="ECO:0007669"/>
    <property type="project" value="InterPro"/>
</dbReference>
<protein>
    <recommendedName>
        <fullName evidence="3">EF-hand domain-containing protein</fullName>
    </recommendedName>
</protein>
<dbReference type="InterPro" id="IPR018247">
    <property type="entry name" value="EF_Hand_1_Ca_BS"/>
</dbReference>
<organism evidence="4 5">
    <name type="scientific">Ciona savignyi</name>
    <name type="common">Pacific transparent sea squirt</name>
    <dbReference type="NCBI Taxonomy" id="51511"/>
    <lineage>
        <taxon>Eukaryota</taxon>
        <taxon>Metazoa</taxon>
        <taxon>Chordata</taxon>
        <taxon>Tunicata</taxon>
        <taxon>Ascidiacea</taxon>
        <taxon>Phlebobranchia</taxon>
        <taxon>Cionidae</taxon>
        <taxon>Ciona</taxon>
    </lineage>
</organism>
<reference evidence="5" key="1">
    <citation type="submission" date="2003-08" db="EMBL/GenBank/DDBJ databases">
        <authorList>
            <person name="Birren B."/>
            <person name="Nusbaum C."/>
            <person name="Abebe A."/>
            <person name="Abouelleil A."/>
            <person name="Adekoya E."/>
            <person name="Ait-zahra M."/>
            <person name="Allen N."/>
            <person name="Allen T."/>
            <person name="An P."/>
            <person name="Anderson M."/>
            <person name="Anderson S."/>
            <person name="Arachchi H."/>
            <person name="Armbruster J."/>
            <person name="Bachantsang P."/>
            <person name="Baldwin J."/>
            <person name="Barry A."/>
            <person name="Bayul T."/>
            <person name="Blitshsteyn B."/>
            <person name="Bloom T."/>
            <person name="Blye J."/>
            <person name="Boguslavskiy L."/>
            <person name="Borowsky M."/>
            <person name="Boukhgalter B."/>
            <person name="Brunache A."/>
            <person name="Butler J."/>
            <person name="Calixte N."/>
            <person name="Calvo S."/>
            <person name="Camarata J."/>
            <person name="Campo K."/>
            <person name="Chang J."/>
            <person name="Cheshatsang Y."/>
            <person name="Citroen M."/>
            <person name="Collymore A."/>
            <person name="Considine T."/>
            <person name="Cook A."/>
            <person name="Cooke P."/>
            <person name="Corum B."/>
            <person name="Cuomo C."/>
            <person name="David R."/>
            <person name="Dawoe T."/>
            <person name="Degray S."/>
            <person name="Dodge S."/>
            <person name="Dooley K."/>
            <person name="Dorje P."/>
            <person name="Dorjee K."/>
            <person name="Dorris L."/>
            <person name="Duffey N."/>
            <person name="Dupes A."/>
            <person name="Elkins T."/>
            <person name="Engels R."/>
            <person name="Erickson J."/>
            <person name="Farina A."/>
            <person name="Faro S."/>
            <person name="Ferreira P."/>
            <person name="Fischer H."/>
            <person name="Fitzgerald M."/>
            <person name="Foley K."/>
            <person name="Gage D."/>
            <person name="Galagan J."/>
            <person name="Gearin G."/>
            <person name="Gnerre S."/>
            <person name="Gnirke A."/>
            <person name="Goyette A."/>
            <person name="Graham J."/>
            <person name="Grandbois E."/>
            <person name="Gyaltsen K."/>
            <person name="Hafez N."/>
            <person name="Hagopian D."/>
            <person name="Hagos B."/>
            <person name="Hall J."/>
            <person name="Hatcher B."/>
            <person name="Heller A."/>
            <person name="Higgins H."/>
            <person name="Honan T."/>
            <person name="Horn A."/>
            <person name="Houde N."/>
            <person name="Hughes L."/>
            <person name="Hulme W."/>
            <person name="Husby E."/>
            <person name="Iliev I."/>
            <person name="Jaffe D."/>
            <person name="Jones C."/>
            <person name="Kamal M."/>
            <person name="Kamat A."/>
            <person name="Kamvysselis M."/>
            <person name="Karlsson E."/>
            <person name="Kells C."/>
            <person name="Kieu A."/>
            <person name="Kisner P."/>
            <person name="Kodira C."/>
            <person name="Kulbokas E."/>
            <person name="Labutti K."/>
            <person name="Lama D."/>
            <person name="Landers T."/>
            <person name="Leger J."/>
            <person name="Levine S."/>
            <person name="Lewis D."/>
            <person name="Lewis T."/>
            <person name="Lindblad-toh K."/>
            <person name="Liu X."/>
            <person name="Lokyitsang T."/>
            <person name="Lokyitsang Y."/>
            <person name="Lucien O."/>
            <person name="Lui A."/>
            <person name="Ma L.J."/>
            <person name="Mabbitt R."/>
            <person name="Macdonald J."/>
            <person name="Maclean C."/>
            <person name="Major J."/>
            <person name="Manning J."/>
            <person name="Marabella R."/>
            <person name="Maru K."/>
            <person name="Matthews C."/>
            <person name="Mauceli E."/>
            <person name="Mccarthy M."/>
            <person name="Mcdonough S."/>
            <person name="Mcghee T."/>
            <person name="Meldrim J."/>
            <person name="Meneus L."/>
            <person name="Mesirov J."/>
            <person name="Mihalev A."/>
            <person name="Mihova T."/>
            <person name="Mikkelsen T."/>
            <person name="Mlenga V."/>
            <person name="Moru K."/>
            <person name="Mozes J."/>
            <person name="Mulrain L."/>
            <person name="Munson G."/>
            <person name="Naylor J."/>
            <person name="Newes C."/>
            <person name="Nguyen C."/>
            <person name="Nguyen N."/>
            <person name="Nguyen T."/>
            <person name="Nicol R."/>
            <person name="Nielsen C."/>
            <person name="Nizzari M."/>
            <person name="Norbu C."/>
            <person name="Norbu N."/>
            <person name="O'donnell P."/>
            <person name="Okoawo O."/>
            <person name="O'leary S."/>
            <person name="Omotosho B."/>
            <person name="O'neill K."/>
            <person name="Osman S."/>
            <person name="Parker S."/>
            <person name="Perrin D."/>
            <person name="Phunkhang P."/>
            <person name="Piqani B."/>
            <person name="Purcell S."/>
            <person name="Rachupka T."/>
            <person name="Ramasamy U."/>
            <person name="Rameau R."/>
            <person name="Ray V."/>
            <person name="Raymond C."/>
            <person name="Retta R."/>
            <person name="Richardson S."/>
            <person name="Rise C."/>
            <person name="Rodriguez J."/>
            <person name="Rogers J."/>
            <person name="Rogov P."/>
            <person name="Rutman M."/>
            <person name="Schupbach R."/>
            <person name="Seaman C."/>
            <person name="Settipalli S."/>
            <person name="Sharpe T."/>
            <person name="Sheridan J."/>
            <person name="Sherpa N."/>
            <person name="Shi J."/>
            <person name="Smirnov S."/>
            <person name="Smith C."/>
            <person name="Sougnez C."/>
            <person name="Spencer B."/>
            <person name="Stalker J."/>
            <person name="Stange-thomann N."/>
            <person name="Stavropoulos S."/>
            <person name="Stetson K."/>
            <person name="Stone C."/>
            <person name="Stone S."/>
            <person name="Stubbs M."/>
            <person name="Talamas J."/>
            <person name="Tchuinga P."/>
            <person name="Tenzing P."/>
            <person name="Tesfaye S."/>
            <person name="Theodore J."/>
            <person name="Thoulutsang Y."/>
            <person name="Topham K."/>
            <person name="Towey S."/>
            <person name="Tsamla T."/>
            <person name="Tsomo N."/>
            <person name="Vallee D."/>
            <person name="Vassiliev H."/>
            <person name="Venkataraman V."/>
            <person name="Vinson J."/>
            <person name="Vo A."/>
            <person name="Wade C."/>
            <person name="Wang S."/>
            <person name="Wangchuk T."/>
            <person name="Wangdi T."/>
            <person name="Whittaker C."/>
            <person name="Wilkinson J."/>
            <person name="Wu Y."/>
            <person name="Wyman D."/>
            <person name="Yadav S."/>
            <person name="Yang S."/>
            <person name="Yang X."/>
            <person name="Yeager S."/>
            <person name="Yee E."/>
            <person name="Young G."/>
            <person name="Zainoun J."/>
            <person name="Zembeck L."/>
            <person name="Zimmer A."/>
            <person name="Zody M."/>
            <person name="Lander E."/>
        </authorList>
    </citation>
    <scope>NUCLEOTIDE SEQUENCE [LARGE SCALE GENOMIC DNA]</scope>
</reference>
<dbReference type="InParanoid" id="H2YYC3"/>
<keyword evidence="1" id="KW-0106">Calcium</keyword>
<reference evidence="4" key="2">
    <citation type="submission" date="2025-08" db="UniProtKB">
        <authorList>
            <consortium name="Ensembl"/>
        </authorList>
    </citation>
    <scope>IDENTIFICATION</scope>
</reference>
<dbReference type="Ensembl" id="ENSCSAVT00000010459.1">
    <property type="protein sequence ID" value="ENSCSAVP00000010334.1"/>
    <property type="gene ID" value="ENSCSAVG00000006086.1"/>
</dbReference>
<evidence type="ECO:0000259" key="3">
    <source>
        <dbReference type="PROSITE" id="PS50222"/>
    </source>
</evidence>
<feature type="domain" description="EF-hand" evidence="3">
    <location>
        <begin position="107"/>
        <end position="142"/>
    </location>
</feature>
<feature type="compositionally biased region" description="Low complexity" evidence="2">
    <location>
        <begin position="22"/>
        <end position="32"/>
    </location>
</feature>
<dbReference type="HOGENOM" id="CLU_1100580_0_0_1"/>
<dbReference type="PROSITE" id="PS00303">
    <property type="entry name" value="S100_CABP"/>
    <property type="match status" value="1"/>
</dbReference>
<reference evidence="4" key="3">
    <citation type="submission" date="2025-09" db="UniProtKB">
        <authorList>
            <consortium name="Ensembl"/>
        </authorList>
    </citation>
    <scope>IDENTIFICATION</scope>
</reference>
<evidence type="ECO:0000313" key="4">
    <source>
        <dbReference type="Ensembl" id="ENSCSAVP00000010334.1"/>
    </source>
</evidence>
<dbReference type="PANTHER" id="PTHR47500:SF3">
    <property type="entry name" value="EF-HAND DOMAIN-CONTAINING PROTEIN"/>
    <property type="match status" value="1"/>
</dbReference>
<dbReference type="PROSITE" id="PS00018">
    <property type="entry name" value="EF_HAND_1"/>
    <property type="match status" value="1"/>
</dbReference>
<feature type="domain" description="EF-hand" evidence="3">
    <location>
        <begin position="71"/>
        <end position="106"/>
    </location>
</feature>
<feature type="compositionally biased region" description="Polar residues" evidence="2">
    <location>
        <begin position="33"/>
        <end position="50"/>
    </location>
</feature>
<dbReference type="GeneTree" id="ENSGT00940000172582"/>
<dbReference type="CDD" id="cd00051">
    <property type="entry name" value="EFh"/>
    <property type="match status" value="1"/>
</dbReference>
<dbReference type="InterPro" id="IPR011992">
    <property type="entry name" value="EF-hand-dom_pair"/>
</dbReference>
<dbReference type="OMA" id="KHILMHA"/>
<proteinExistence type="predicted"/>